<dbReference type="Gene3D" id="4.10.60.10">
    <property type="entry name" value="Zinc finger, CCHC-type"/>
    <property type="match status" value="1"/>
</dbReference>
<dbReference type="EMBL" id="BKCJ010007607">
    <property type="protein sequence ID" value="GEU78109.1"/>
    <property type="molecule type" value="Genomic_DNA"/>
</dbReference>
<feature type="compositionally biased region" description="Acidic residues" evidence="3">
    <location>
        <begin position="1308"/>
        <end position="1322"/>
    </location>
</feature>
<dbReference type="GO" id="GO:0008270">
    <property type="term" value="F:zinc ion binding"/>
    <property type="evidence" value="ECO:0007669"/>
    <property type="project" value="UniProtKB-KW"/>
</dbReference>
<dbReference type="InterPro" id="IPR001878">
    <property type="entry name" value="Znf_CCHC"/>
</dbReference>
<feature type="region of interest" description="Disordered" evidence="3">
    <location>
        <begin position="277"/>
        <end position="302"/>
    </location>
</feature>
<keyword evidence="1" id="KW-0064">Aspartyl protease</keyword>
<feature type="compositionally biased region" description="Basic and acidic residues" evidence="3">
    <location>
        <begin position="283"/>
        <end position="296"/>
    </location>
</feature>
<dbReference type="GO" id="GO:0003676">
    <property type="term" value="F:nucleic acid binding"/>
    <property type="evidence" value="ECO:0007669"/>
    <property type="project" value="InterPro"/>
</dbReference>
<dbReference type="SUPFAM" id="SSF56672">
    <property type="entry name" value="DNA/RNA polymerases"/>
    <property type="match status" value="1"/>
</dbReference>
<evidence type="ECO:0000256" key="3">
    <source>
        <dbReference type="SAM" id="MobiDB-lite"/>
    </source>
</evidence>
<dbReference type="Pfam" id="PF22936">
    <property type="entry name" value="Pol_BBD"/>
    <property type="match status" value="1"/>
</dbReference>
<accession>A0A6L2MXG5</accession>
<feature type="domain" description="CCHC-type" evidence="4">
    <location>
        <begin position="330"/>
        <end position="345"/>
    </location>
</feature>
<dbReference type="InterPro" id="IPR013103">
    <property type="entry name" value="RVT_2"/>
</dbReference>
<dbReference type="Pfam" id="PF07727">
    <property type="entry name" value="RVT_2"/>
    <property type="match status" value="1"/>
</dbReference>
<dbReference type="PANTHER" id="PTHR11439:SF509">
    <property type="entry name" value="RNA-DIRECTED DNA POLYMERASE"/>
    <property type="match status" value="1"/>
</dbReference>
<keyword evidence="1" id="KW-0378">Hydrolase</keyword>
<feature type="compositionally biased region" description="Polar residues" evidence="3">
    <location>
        <begin position="1219"/>
        <end position="1228"/>
    </location>
</feature>
<feature type="compositionally biased region" description="Basic and acidic residues" evidence="3">
    <location>
        <begin position="240"/>
        <end position="255"/>
    </location>
</feature>
<dbReference type="GO" id="GO:0004190">
    <property type="term" value="F:aspartic-type endopeptidase activity"/>
    <property type="evidence" value="ECO:0007669"/>
    <property type="project" value="UniProtKB-KW"/>
</dbReference>
<comment type="caution">
    <text evidence="5">The sequence shown here is derived from an EMBL/GenBank/DDBJ whole genome shotgun (WGS) entry which is preliminary data.</text>
</comment>
<evidence type="ECO:0000259" key="4">
    <source>
        <dbReference type="PROSITE" id="PS50158"/>
    </source>
</evidence>
<feature type="region of interest" description="Disordered" evidence="3">
    <location>
        <begin position="1219"/>
        <end position="1242"/>
    </location>
</feature>
<keyword evidence="2" id="KW-0479">Metal-binding</keyword>
<dbReference type="Pfam" id="PF13976">
    <property type="entry name" value="gag_pre-integrs"/>
    <property type="match status" value="1"/>
</dbReference>
<sequence length="1794" mass="204368">MHNNIMEAGSRDRPPMLATGRYPQWRSRFLRYIDTRPNGEAFRKCILSGPYKSTTVSVQAVAATDDSSAIPEHTTVETPMNMSPANKACFEAEKKAIHLILTGIIDEIYSTVDTCQTAQEMKCEKLSKGYNKPEWSRFVKIVKQQHKLDEVSYHKLFDILKQYPKEVNELRAERLARNANPLALVATAQANQDPYYQTSKSHKSHAPSSKPSIPTRTHTTTRYKGKEIANPITPPSKTASKADSDPEQAPRDKDMQKNLALIAKYFKKIYKPTNKNLRTFSNSRDKNVDTTSRYKNDNQSGQFGKQRTVNVAGARENVGSPIVQQSEIQCFNCKEFGHFAKECRKPKRVKDFAYHKEKMLLCKQVEQGVPLQAEQYDCNTCFMETDDSNVIPDSPNMCEDDIQNDQNDVESDDEHVAHANLISNLKLDVDENKKTEFEKYKAFNDRTIEYDKLERKLNETLGQLAQKDIEIKEDLKTKAYEISVVKEKHDELIKHSILTKSHYEGLLKQKTKVITDLKLREEHDIDKMEKQLKFLNEIVYKRSQSIQTIHMMEPKVSTYNGRPIFANPRYLKQAQSEIPIVDNAWIKHSKDQFRTPTAQDMEILIQTCLMPLAIKTQNDSFIFVHELKQEMHVDLKYAEYLEKEIDELKSNKAEFSNIYDMILQECVSNDVMCSCFLSLSDLDALAELQCLYIHKVKECDCLAQKLSKQTESVSKEVHNELFLLWNEKASNVFRKECEQYIEIQDLKAQLQDKNITISELKKLIEKGKGKSVETKFDKPSVVRQPNAKQIPKPSGLGKPAPFSISLERSYFSKTKSVPKTNVSEDLSKPVTAQTLPQTARQAVSNTNVLKPGMYQIDNKSTQTRAPQLPQTVRNTNPRVSTSTGINHKTNVSRPQYRSNQLKDKVVPNNTQVKLKKTQVEVHPRIPSVSNKMKSVTACKDSLNSKTLNAYAVCATCNKCLVDSNHFACVTKMLNDIVQLILFIVDSGCMKHMTSNLKLLCNFVDKFLDTVRFGNDQFAPILGYGDLVQGNITINMVYYVEGLNHNLFSVGKFCDADLEVSFRKSTCFVRDLQGNNLLTGNRGSDLYTISLQESTSSIPLCLMAKASPTQACLWHRRLSHLNFDYINLLSKKDVVIGLPKLKYVKDQLCSSCELSKAKKTHSSQRLDGENLDKIKEKGDLCILVGYSNQSKGYRVYNKRTRMIVESIHIPFDEIKEVSKTSVANDTSGLVPQRQKASDYDNSDPVRQLQNVSSSADAHVPSQQELDLLCGPLYDEFFNAGSNSKDTQPTPNIQPTSAPSTPTYVHAEENSDDQTEEDHLPDDEFTNRFCAPAHEVAESSSHNIGQCKQGDNLKQILKCEELHQFDRLQVWELVDKPFGKTVIRLKWLWKNKKDEDQTVIRNKARLIAKGSAQEEGIDLEESFAPVAHLEAVRIFIAYAAHKSFPIYQMDVKTAFLNGPLKEEVYVSKPDGFVDPDHPKKVYRLKKALYGLKQAPRAWYDELSKFLTSKGFTKGIIDPTLFTIKYGDDILLVQIYVDDIIFRSTNPKYTKHFEKLMHSRFEMSLMEELKFFLRLQIHQSPRGIIINQAKYALEILHKHDMKKGQSIGTPMDTKPKLDADLSGNPVDQTDYRGKIGSLMYLTSSRPDIVQAGSGFGLTAFSDANQAECIDTRKSTSRGIQFLGDKLVSWMSKKHNCTTMSSAEAEYVALSASCAQVMWMRTQLQDYGFNYNKIPLYLKMEILLEPTSNKLLKDSNYLIHSYRVVYFETFRIRRRYCSLIPAESDSSPHAHAQTTKTY</sequence>
<dbReference type="SUPFAM" id="SSF57756">
    <property type="entry name" value="Retrovirus zinc finger-like domains"/>
    <property type="match status" value="1"/>
</dbReference>
<feature type="region of interest" description="Disordered" evidence="3">
    <location>
        <begin position="1278"/>
        <end position="1323"/>
    </location>
</feature>
<dbReference type="Pfam" id="PF25597">
    <property type="entry name" value="SH3_retrovirus"/>
    <property type="match status" value="1"/>
</dbReference>
<evidence type="ECO:0000256" key="1">
    <source>
        <dbReference type="ARBA" id="ARBA00022750"/>
    </source>
</evidence>
<dbReference type="InterPro" id="IPR043502">
    <property type="entry name" value="DNA/RNA_pol_sf"/>
</dbReference>
<dbReference type="InterPro" id="IPR054722">
    <property type="entry name" value="PolX-like_BBD"/>
</dbReference>
<proteinExistence type="predicted"/>
<dbReference type="InterPro" id="IPR025724">
    <property type="entry name" value="GAG-pre-integrase_dom"/>
</dbReference>
<dbReference type="PANTHER" id="PTHR11439">
    <property type="entry name" value="GAG-POL-RELATED RETROTRANSPOSON"/>
    <property type="match status" value="1"/>
</dbReference>
<keyword evidence="2" id="KW-0862">Zinc</keyword>
<feature type="region of interest" description="Disordered" evidence="3">
    <location>
        <begin position="871"/>
        <end position="897"/>
    </location>
</feature>
<name>A0A6L2MXG5_TANCI</name>
<dbReference type="PROSITE" id="PS50158">
    <property type="entry name" value="ZF_CCHC"/>
    <property type="match status" value="1"/>
</dbReference>
<keyword evidence="2" id="KW-0863">Zinc-finger</keyword>
<protein>
    <submittedName>
        <fullName evidence="5">Retrovirus-related Pol polyprotein from transposon TNT 1-94</fullName>
    </submittedName>
</protein>
<gene>
    <name evidence="5" type="ORF">Tci_050087</name>
</gene>
<dbReference type="CDD" id="cd09272">
    <property type="entry name" value="RNase_HI_RT_Ty1"/>
    <property type="match status" value="1"/>
</dbReference>
<dbReference type="InterPro" id="IPR057670">
    <property type="entry name" value="SH3_retrovirus"/>
</dbReference>
<organism evidence="5">
    <name type="scientific">Tanacetum cinerariifolium</name>
    <name type="common">Dalmatian daisy</name>
    <name type="synonym">Chrysanthemum cinerariifolium</name>
    <dbReference type="NCBI Taxonomy" id="118510"/>
    <lineage>
        <taxon>Eukaryota</taxon>
        <taxon>Viridiplantae</taxon>
        <taxon>Streptophyta</taxon>
        <taxon>Embryophyta</taxon>
        <taxon>Tracheophyta</taxon>
        <taxon>Spermatophyta</taxon>
        <taxon>Magnoliopsida</taxon>
        <taxon>eudicotyledons</taxon>
        <taxon>Gunneridae</taxon>
        <taxon>Pentapetalae</taxon>
        <taxon>asterids</taxon>
        <taxon>campanulids</taxon>
        <taxon>Asterales</taxon>
        <taxon>Asteraceae</taxon>
        <taxon>Asteroideae</taxon>
        <taxon>Anthemideae</taxon>
        <taxon>Anthemidinae</taxon>
        <taxon>Tanacetum</taxon>
    </lineage>
</organism>
<dbReference type="InterPro" id="IPR036875">
    <property type="entry name" value="Znf_CCHC_sf"/>
</dbReference>
<dbReference type="SMART" id="SM00343">
    <property type="entry name" value="ZnF_C2HC"/>
    <property type="match status" value="1"/>
</dbReference>
<dbReference type="Pfam" id="PF00098">
    <property type="entry name" value="zf-CCHC"/>
    <property type="match status" value="1"/>
</dbReference>
<evidence type="ECO:0000256" key="2">
    <source>
        <dbReference type="PROSITE-ProRule" id="PRU00047"/>
    </source>
</evidence>
<reference evidence="5" key="1">
    <citation type="journal article" date="2019" name="Sci. Rep.">
        <title>Draft genome of Tanacetum cinerariifolium, the natural source of mosquito coil.</title>
        <authorList>
            <person name="Yamashiro T."/>
            <person name="Shiraishi A."/>
            <person name="Satake H."/>
            <person name="Nakayama K."/>
        </authorList>
    </citation>
    <scope>NUCLEOTIDE SEQUENCE</scope>
</reference>
<feature type="region of interest" description="Disordered" evidence="3">
    <location>
        <begin position="195"/>
        <end position="255"/>
    </location>
</feature>
<evidence type="ECO:0000313" key="5">
    <source>
        <dbReference type="EMBL" id="GEU78109.1"/>
    </source>
</evidence>
<keyword evidence="1" id="KW-0645">Protease</keyword>
<feature type="compositionally biased region" description="Polar residues" evidence="3">
    <location>
        <begin position="1278"/>
        <end position="1301"/>
    </location>
</feature>